<dbReference type="EMBL" id="BK032567">
    <property type="protein sequence ID" value="DAF48375.1"/>
    <property type="molecule type" value="Genomic_DNA"/>
</dbReference>
<evidence type="ECO:0000313" key="1">
    <source>
        <dbReference type="EMBL" id="DAF48375.1"/>
    </source>
</evidence>
<organism evidence="1">
    <name type="scientific">Podoviridae sp. ctUYJ6</name>
    <dbReference type="NCBI Taxonomy" id="2827737"/>
    <lineage>
        <taxon>Viruses</taxon>
        <taxon>Duplodnaviria</taxon>
        <taxon>Heunggongvirae</taxon>
        <taxon>Uroviricota</taxon>
        <taxon>Caudoviricetes</taxon>
    </lineage>
</organism>
<proteinExistence type="predicted"/>
<sequence>MRKSQPLFIKEGNEGFLFTFMITLGISDVKYKTADTITAPAVLRRKRIFIPLVANIMIQHNWD</sequence>
<name>A0A8S5SCH9_9CAUD</name>
<protein>
    <submittedName>
        <fullName evidence="1">Uncharacterized protein</fullName>
    </submittedName>
</protein>
<accession>A0A8S5SCH9</accession>
<reference evidence="1" key="1">
    <citation type="journal article" date="2021" name="Proc. Natl. Acad. Sci. U.S.A.">
        <title>A Catalog of Tens of Thousands of Viruses from Human Metagenomes Reveals Hidden Associations with Chronic Diseases.</title>
        <authorList>
            <person name="Tisza M.J."/>
            <person name="Buck C.B."/>
        </authorList>
    </citation>
    <scope>NUCLEOTIDE SEQUENCE</scope>
    <source>
        <strain evidence="1">CtUYJ6</strain>
    </source>
</reference>